<keyword evidence="4" id="KW-0571">Peptide transport</keyword>
<comment type="subcellular location">
    <subcellularLocation>
        <location evidence="1 7">Membrane</location>
        <topology evidence="1 7">Multi-pass membrane protein</topology>
    </subcellularLocation>
</comment>
<keyword evidence="3 7" id="KW-0812">Transmembrane</keyword>
<proteinExistence type="evidence at transcript level"/>
<evidence type="ECO:0000256" key="4">
    <source>
        <dbReference type="ARBA" id="ARBA00022856"/>
    </source>
</evidence>
<keyword evidence="5 8" id="KW-1133">Transmembrane helix</keyword>
<feature type="transmembrane region" description="Helical" evidence="8">
    <location>
        <begin position="363"/>
        <end position="380"/>
    </location>
</feature>
<dbReference type="Pfam" id="PF00854">
    <property type="entry name" value="PTR2"/>
    <property type="match status" value="2"/>
</dbReference>
<evidence type="ECO:0000256" key="1">
    <source>
        <dbReference type="ARBA" id="ARBA00004141"/>
    </source>
</evidence>
<dbReference type="EMBL" id="KT163537">
    <property type="protein sequence ID" value="AKN21487.1"/>
    <property type="molecule type" value="mRNA"/>
</dbReference>
<name>A0A0H3YF86_SCHMD</name>
<dbReference type="PROSITE" id="PS01023">
    <property type="entry name" value="PTR2_2"/>
    <property type="match status" value="1"/>
</dbReference>
<evidence type="ECO:0000256" key="3">
    <source>
        <dbReference type="ARBA" id="ARBA00022692"/>
    </source>
</evidence>
<feature type="transmembrane region" description="Helical" evidence="8">
    <location>
        <begin position="201"/>
        <end position="222"/>
    </location>
</feature>
<dbReference type="GO" id="GO:0022857">
    <property type="term" value="F:transmembrane transporter activity"/>
    <property type="evidence" value="ECO:0007669"/>
    <property type="project" value="InterPro"/>
</dbReference>
<keyword evidence="7" id="KW-0813">Transport</keyword>
<evidence type="ECO:0000256" key="2">
    <source>
        <dbReference type="ARBA" id="ARBA00005982"/>
    </source>
</evidence>
<evidence type="ECO:0000313" key="9">
    <source>
        <dbReference type="EMBL" id="AKN21487.1"/>
    </source>
</evidence>
<reference evidence="9" key="1">
    <citation type="journal article" date="2015" name="Elife">
        <title>Stem cells and fluid flow drive cyst formation in an invertebrate excretory organ.</title>
        <authorList>
            <person name="Thi-Kim Vu H."/>
            <person name="Rink J.C."/>
            <person name="McKinney S.A."/>
            <person name="McClain M."/>
            <person name="Lakshmanaperumal N."/>
            <person name="Alexander R."/>
            <person name="Sanchez Alvarado A."/>
        </authorList>
    </citation>
    <scope>NUCLEOTIDE SEQUENCE</scope>
</reference>
<dbReference type="AlphaFoldDB" id="A0A0H3YF86"/>
<evidence type="ECO:0000256" key="6">
    <source>
        <dbReference type="ARBA" id="ARBA00023136"/>
    </source>
</evidence>
<feature type="transmembrane region" description="Helical" evidence="8">
    <location>
        <begin position="102"/>
        <end position="124"/>
    </location>
</feature>
<feature type="transmembrane region" description="Helical" evidence="8">
    <location>
        <begin position="168"/>
        <end position="189"/>
    </location>
</feature>
<evidence type="ECO:0000256" key="8">
    <source>
        <dbReference type="SAM" id="Phobius"/>
    </source>
</evidence>
<evidence type="ECO:0000256" key="7">
    <source>
        <dbReference type="RuleBase" id="RU003755"/>
    </source>
</evidence>
<dbReference type="GO" id="GO:0016020">
    <property type="term" value="C:membrane"/>
    <property type="evidence" value="ECO:0007669"/>
    <property type="project" value="UniProtKB-SubCell"/>
</dbReference>
<dbReference type="InterPro" id="IPR018456">
    <property type="entry name" value="PTR2_symporter_CS"/>
</dbReference>
<protein>
    <submittedName>
        <fullName evidence="9">Slc15a-1</fullName>
    </submittedName>
</protein>
<comment type="similarity">
    <text evidence="2 7">Belongs to the major facilitator superfamily. Proton-dependent oligopeptide transporter (POT/PTR) (TC 2.A.17) family.</text>
</comment>
<dbReference type="InterPro" id="IPR036259">
    <property type="entry name" value="MFS_trans_sf"/>
</dbReference>
<dbReference type="Gene3D" id="1.20.1250.20">
    <property type="entry name" value="MFS general substrate transporter like domains"/>
    <property type="match status" value="2"/>
</dbReference>
<keyword evidence="6 8" id="KW-0472">Membrane</keyword>
<dbReference type="SUPFAM" id="SSF103473">
    <property type="entry name" value="MFS general substrate transporter"/>
    <property type="match status" value="2"/>
</dbReference>
<sequence length="729" mass="82011">MDTDSNHNEESKLIKDDNEDEERCSSCFHFPRAVYFIIITELCERFSYYGMRTILILYLTQHLLLKESNAVSIYHMFVSLCYFTTIIGSFISDNYLGKYRTLVILCSLYTLGSTLMSLTSIPAINLSGPIISLLLIAFGTGGVKACVGPLGGDQIPAHKKVLLDSYFSMFYFGINLGALASTILTPILRANVACNGTDDCYPLAFGIPAILMGVALLILLLGHKFYVHVPIRDSIYMKTISCFITAVKNWYRERHNSPKKELLEYASSEYDAAFINDLRTILRIAILYLPLPVYWALYEQMGSRWTLQAAQMDGELANNLVILPDQMSILNVIMVIVLIPIFDSCIYPISYNISPKLRPLRRMTIGIAFTCLSFFAAFALQKQIEARQPLPINVGNSRLFLVNSHPCEVQMTIGNAYTLVSGGYKISQSSIDLPDGTYNIQLKYAKCNLINQEISTLISINLVPKRNNYILSNLENNQKISVQTFHAFQKSNPKGHPLAKLVASTALLNKYQFIIKHSTTGVLAASVTVEGNQSVFQSDWITLMKTGRYIWNVKSPVLPPNVPSNTSKWDGVLSLNGNNLEVNPIRITSSEVIIFYMMLSNPEQTVITIPLLLNNGSTISIMWQFPQYLLISIGEILVSITGLSFSYDQAPDGMKSLVNAFWYLSNAFGNIIVMVVAKMDLVEKQSWEYLIFAILCIVFNVIFAGLAYYYRMSKKETYDRMQELTEHVE</sequence>
<feature type="transmembrane region" description="Helical" evidence="8">
    <location>
        <begin position="657"/>
        <end position="677"/>
    </location>
</feature>
<dbReference type="GO" id="GO:0006857">
    <property type="term" value="P:oligopeptide transport"/>
    <property type="evidence" value="ECO:0007669"/>
    <property type="project" value="InterPro"/>
</dbReference>
<feature type="transmembrane region" description="Helical" evidence="8">
    <location>
        <begin position="329"/>
        <end position="351"/>
    </location>
</feature>
<dbReference type="OrthoDB" id="205993at2759"/>
<feature type="transmembrane region" description="Helical" evidence="8">
    <location>
        <begin position="71"/>
        <end position="90"/>
    </location>
</feature>
<evidence type="ECO:0000256" key="5">
    <source>
        <dbReference type="ARBA" id="ARBA00022989"/>
    </source>
</evidence>
<organism evidence="9">
    <name type="scientific">Schmidtea mediterranea</name>
    <name type="common">Freshwater planarian flatworm</name>
    <dbReference type="NCBI Taxonomy" id="79327"/>
    <lineage>
        <taxon>Eukaryota</taxon>
        <taxon>Metazoa</taxon>
        <taxon>Spiralia</taxon>
        <taxon>Lophotrochozoa</taxon>
        <taxon>Platyhelminthes</taxon>
        <taxon>Rhabditophora</taxon>
        <taxon>Seriata</taxon>
        <taxon>Tricladida</taxon>
        <taxon>Continenticola</taxon>
        <taxon>Geoplanoidea</taxon>
        <taxon>Dugesiidae</taxon>
        <taxon>Schmidtea</taxon>
    </lineage>
</organism>
<feature type="transmembrane region" description="Helical" evidence="8">
    <location>
        <begin position="625"/>
        <end position="645"/>
    </location>
</feature>
<feature type="transmembrane region" description="Helical" evidence="8">
    <location>
        <begin position="689"/>
        <end position="710"/>
    </location>
</feature>
<keyword evidence="4" id="KW-0653">Protein transport</keyword>
<gene>
    <name evidence="9" type="primary">slc15a-1</name>
</gene>
<feature type="transmembrane region" description="Helical" evidence="8">
    <location>
        <begin position="130"/>
        <end position="147"/>
    </location>
</feature>
<accession>A0A0H3YF86</accession>
<feature type="transmembrane region" description="Helical" evidence="8">
    <location>
        <begin position="280"/>
        <end position="298"/>
    </location>
</feature>
<dbReference type="InterPro" id="IPR000109">
    <property type="entry name" value="POT_fam"/>
</dbReference>
<dbReference type="PANTHER" id="PTHR11654">
    <property type="entry name" value="OLIGOPEPTIDE TRANSPORTER-RELATED"/>
    <property type="match status" value="1"/>
</dbReference>